<accession>A0A5A7R7A9</accession>
<name>A0A5A7R7A9_STRAF</name>
<keyword evidence="2" id="KW-1185">Reference proteome</keyword>
<dbReference type="OrthoDB" id="1525874at2759"/>
<protein>
    <submittedName>
        <fullName evidence="1">Fasciclin-like arabinogalactan protein 21</fullName>
    </submittedName>
</protein>
<sequence>MLLDSGQVSERPRRVVVNARFLRANVNALPNLFSRPLLQLPRQVVASPVKLKVLIPLEALTAYLAKESRNKPLSLFHYSLSLIAIITCSLSLKNLHRPTFTHLNAKKTSHPNLFLDGAFSVHGDKFPTTTSRSTTSRSPTRTLSLDCMFSVQGVPGPFDVDRSPPCDSSGSQGGYGSDQAAQWTSIMRSLSSSRFVSFAIGPNSVVDTILRDNRNLSGVSVFAPPNTGFISSPSPFLDKIVKIHILPKRFGYLELSAAVNLNLRTLVPSYYLKMDKFL</sequence>
<dbReference type="EMBL" id="BKCP01010515">
    <property type="protein sequence ID" value="GER53288.1"/>
    <property type="molecule type" value="Genomic_DNA"/>
</dbReference>
<evidence type="ECO:0000313" key="2">
    <source>
        <dbReference type="Proteomes" id="UP000325081"/>
    </source>
</evidence>
<reference evidence="2" key="1">
    <citation type="journal article" date="2019" name="Curr. Biol.">
        <title>Genome Sequence of Striga asiatica Provides Insight into the Evolution of Plant Parasitism.</title>
        <authorList>
            <person name="Yoshida S."/>
            <person name="Kim S."/>
            <person name="Wafula E.K."/>
            <person name="Tanskanen J."/>
            <person name="Kim Y.M."/>
            <person name="Honaas L."/>
            <person name="Yang Z."/>
            <person name="Spallek T."/>
            <person name="Conn C.E."/>
            <person name="Ichihashi Y."/>
            <person name="Cheong K."/>
            <person name="Cui S."/>
            <person name="Der J.P."/>
            <person name="Gundlach H."/>
            <person name="Jiao Y."/>
            <person name="Hori C."/>
            <person name="Ishida J.K."/>
            <person name="Kasahara H."/>
            <person name="Kiba T."/>
            <person name="Kim M.S."/>
            <person name="Koo N."/>
            <person name="Laohavisit A."/>
            <person name="Lee Y.H."/>
            <person name="Lumba S."/>
            <person name="McCourt P."/>
            <person name="Mortimer J.C."/>
            <person name="Mutuku J.M."/>
            <person name="Nomura T."/>
            <person name="Sasaki-Sekimoto Y."/>
            <person name="Seto Y."/>
            <person name="Wang Y."/>
            <person name="Wakatake T."/>
            <person name="Sakakibara H."/>
            <person name="Demura T."/>
            <person name="Yamaguchi S."/>
            <person name="Yoneyama K."/>
            <person name="Manabe R.I."/>
            <person name="Nelson D.C."/>
            <person name="Schulman A.H."/>
            <person name="Timko M.P."/>
            <person name="dePamphilis C.W."/>
            <person name="Choi D."/>
            <person name="Shirasu K."/>
        </authorList>
    </citation>
    <scope>NUCLEOTIDE SEQUENCE [LARGE SCALE GENOMIC DNA]</scope>
    <source>
        <strain evidence="2">cv. UVA1</strain>
    </source>
</reference>
<comment type="caution">
    <text evidence="1">The sequence shown here is derived from an EMBL/GenBank/DDBJ whole genome shotgun (WGS) entry which is preliminary data.</text>
</comment>
<dbReference type="AlphaFoldDB" id="A0A5A7R7A9"/>
<gene>
    <name evidence="1" type="ORF">STAS_30796</name>
</gene>
<dbReference type="Proteomes" id="UP000325081">
    <property type="component" value="Unassembled WGS sequence"/>
</dbReference>
<proteinExistence type="predicted"/>
<organism evidence="1 2">
    <name type="scientific">Striga asiatica</name>
    <name type="common">Asiatic witchweed</name>
    <name type="synonym">Buchnera asiatica</name>
    <dbReference type="NCBI Taxonomy" id="4170"/>
    <lineage>
        <taxon>Eukaryota</taxon>
        <taxon>Viridiplantae</taxon>
        <taxon>Streptophyta</taxon>
        <taxon>Embryophyta</taxon>
        <taxon>Tracheophyta</taxon>
        <taxon>Spermatophyta</taxon>
        <taxon>Magnoliopsida</taxon>
        <taxon>eudicotyledons</taxon>
        <taxon>Gunneridae</taxon>
        <taxon>Pentapetalae</taxon>
        <taxon>asterids</taxon>
        <taxon>lamiids</taxon>
        <taxon>Lamiales</taxon>
        <taxon>Orobanchaceae</taxon>
        <taxon>Buchnereae</taxon>
        <taxon>Striga</taxon>
    </lineage>
</organism>
<evidence type="ECO:0000313" key="1">
    <source>
        <dbReference type="EMBL" id="GER53288.1"/>
    </source>
</evidence>